<dbReference type="Pfam" id="PF14279">
    <property type="entry name" value="HNH_5"/>
    <property type="match status" value="1"/>
</dbReference>
<evidence type="ECO:0000259" key="1">
    <source>
        <dbReference type="Pfam" id="PF14279"/>
    </source>
</evidence>
<dbReference type="Proteomes" id="UP000612956">
    <property type="component" value="Unassembled WGS sequence"/>
</dbReference>
<dbReference type="CDD" id="cd00085">
    <property type="entry name" value="HNHc"/>
    <property type="match status" value="1"/>
</dbReference>
<name>A0A917QCA8_9NOCA</name>
<reference evidence="2" key="2">
    <citation type="submission" date="2020-09" db="EMBL/GenBank/DDBJ databases">
        <authorList>
            <person name="Sun Q."/>
            <person name="Zhou Y."/>
        </authorList>
    </citation>
    <scope>NUCLEOTIDE SEQUENCE</scope>
    <source>
        <strain evidence="2">CGMCC 4.7278</strain>
    </source>
</reference>
<proteinExistence type="predicted"/>
<keyword evidence="3" id="KW-1185">Reference proteome</keyword>
<gene>
    <name evidence="2" type="ORF">GCM10011591_13770</name>
</gene>
<dbReference type="InterPro" id="IPR003615">
    <property type="entry name" value="HNH_nuc"/>
</dbReference>
<evidence type="ECO:0000313" key="2">
    <source>
        <dbReference type="EMBL" id="GGK43378.1"/>
    </source>
</evidence>
<dbReference type="InterPro" id="IPR029471">
    <property type="entry name" value="HNH_5"/>
</dbReference>
<feature type="domain" description="HNH endonuclease 5" evidence="1">
    <location>
        <begin position="156"/>
        <end position="187"/>
    </location>
</feature>
<dbReference type="RefSeq" id="WP_188827907.1">
    <property type="nucleotide sequence ID" value="NZ_BMMW01000001.1"/>
</dbReference>
<dbReference type="Gene3D" id="1.10.30.50">
    <property type="match status" value="1"/>
</dbReference>
<accession>A0A917QCA8</accession>
<organism evidence="2 3">
    <name type="scientific">Nocardia camponoti</name>
    <dbReference type="NCBI Taxonomy" id="1616106"/>
    <lineage>
        <taxon>Bacteria</taxon>
        <taxon>Bacillati</taxon>
        <taxon>Actinomycetota</taxon>
        <taxon>Actinomycetes</taxon>
        <taxon>Mycobacteriales</taxon>
        <taxon>Nocardiaceae</taxon>
        <taxon>Nocardia</taxon>
    </lineage>
</organism>
<comment type="caution">
    <text evidence="2">The sequence shown here is derived from an EMBL/GenBank/DDBJ whole genome shotgun (WGS) entry which is preliminary data.</text>
</comment>
<reference evidence="2" key="1">
    <citation type="journal article" date="2014" name="Int. J. Syst. Evol. Microbiol.">
        <title>Complete genome sequence of Corynebacterium casei LMG S-19264T (=DSM 44701T), isolated from a smear-ripened cheese.</title>
        <authorList>
            <consortium name="US DOE Joint Genome Institute (JGI-PGF)"/>
            <person name="Walter F."/>
            <person name="Albersmeier A."/>
            <person name="Kalinowski J."/>
            <person name="Ruckert C."/>
        </authorList>
    </citation>
    <scope>NUCLEOTIDE SEQUENCE</scope>
    <source>
        <strain evidence="2">CGMCC 4.7278</strain>
    </source>
</reference>
<sequence length="257" mass="29241">MSSQYPDTAFVKGVLWWNLTQYPNKKMKFGATNRIAAWLHFNKEVGDTFTIRELREVLGDEDRPVTDEHFGRRLRELRALQWQLPSQQEDSSLKTNEYRIRSKGWHPALGKKPSAGESIRSGVRRRVLEEGGSRCVHCGTGSGEPYPEAPHSPAVVTIGHRIPRSLGGSNDFDNLQVECQRCNEPVRDEAGLPTQLNELHPEIKGLKRAEKETLLAWLRHGHRTRSRVDIVYDRCRLLSAKERDALVEILARATSSV</sequence>
<evidence type="ECO:0000313" key="3">
    <source>
        <dbReference type="Proteomes" id="UP000612956"/>
    </source>
</evidence>
<dbReference type="EMBL" id="BMMW01000001">
    <property type="protein sequence ID" value="GGK43378.1"/>
    <property type="molecule type" value="Genomic_DNA"/>
</dbReference>
<dbReference type="AlphaFoldDB" id="A0A917QCA8"/>
<protein>
    <recommendedName>
        <fullName evidence="1">HNH endonuclease 5 domain-containing protein</fullName>
    </recommendedName>
</protein>